<dbReference type="AlphaFoldDB" id="A0A9W6H3C2"/>
<keyword evidence="4" id="KW-0125">Carotenoid biosynthesis</keyword>
<evidence type="ECO:0008006" key="11">
    <source>
        <dbReference type="Google" id="ProtNLM"/>
    </source>
</evidence>
<evidence type="ECO:0000256" key="3">
    <source>
        <dbReference type="ARBA" id="ARBA00022692"/>
    </source>
</evidence>
<comment type="pathway">
    <text evidence="2">Carotenoid biosynthesis.</text>
</comment>
<dbReference type="GO" id="GO:0016872">
    <property type="term" value="F:intramolecular lyase activity"/>
    <property type="evidence" value="ECO:0007669"/>
    <property type="project" value="InterPro"/>
</dbReference>
<evidence type="ECO:0000256" key="7">
    <source>
        <dbReference type="ARBA" id="ARBA00023235"/>
    </source>
</evidence>
<dbReference type="InterPro" id="IPR017825">
    <property type="entry name" value="Lycopene_cyclase_dom"/>
</dbReference>
<name>A0A9W6H3C2_9MICO</name>
<keyword evidence="5 8" id="KW-1133">Transmembrane helix</keyword>
<dbReference type="GO" id="GO:0045436">
    <property type="term" value="F:lycopene beta cyclase activity"/>
    <property type="evidence" value="ECO:0007669"/>
    <property type="project" value="UniProtKB-ARBA"/>
</dbReference>
<keyword evidence="3 8" id="KW-0812">Transmembrane</keyword>
<organism evidence="9 10">
    <name type="scientific">Microbacterium barkeri</name>
    <dbReference type="NCBI Taxonomy" id="33917"/>
    <lineage>
        <taxon>Bacteria</taxon>
        <taxon>Bacillati</taxon>
        <taxon>Actinomycetota</taxon>
        <taxon>Actinomycetes</taxon>
        <taxon>Micrococcales</taxon>
        <taxon>Microbacteriaceae</taxon>
        <taxon>Microbacterium</taxon>
    </lineage>
</organism>
<keyword evidence="7" id="KW-0413">Isomerase</keyword>
<evidence type="ECO:0000256" key="5">
    <source>
        <dbReference type="ARBA" id="ARBA00022989"/>
    </source>
</evidence>
<evidence type="ECO:0000256" key="2">
    <source>
        <dbReference type="ARBA" id="ARBA00004829"/>
    </source>
</evidence>
<reference evidence="9" key="1">
    <citation type="journal article" date="2014" name="Int. J. Syst. Evol. Microbiol.">
        <title>Complete genome sequence of Corynebacterium casei LMG S-19264T (=DSM 44701T), isolated from a smear-ripened cheese.</title>
        <authorList>
            <consortium name="US DOE Joint Genome Institute (JGI-PGF)"/>
            <person name="Walter F."/>
            <person name="Albersmeier A."/>
            <person name="Kalinowski J."/>
            <person name="Ruckert C."/>
        </authorList>
    </citation>
    <scope>NUCLEOTIDE SEQUENCE</scope>
    <source>
        <strain evidence="9">VKM Ac-1020</strain>
    </source>
</reference>
<keyword evidence="10" id="KW-1185">Reference proteome</keyword>
<dbReference type="NCBIfam" id="TIGR03462">
    <property type="entry name" value="CarR_dom_SF"/>
    <property type="match status" value="1"/>
</dbReference>
<evidence type="ECO:0000256" key="1">
    <source>
        <dbReference type="ARBA" id="ARBA00004141"/>
    </source>
</evidence>
<gene>
    <name evidence="9" type="ORF">GCM10017576_19470</name>
</gene>
<dbReference type="RefSeq" id="WP_271173523.1">
    <property type="nucleotide sequence ID" value="NZ_BSEJ01000008.1"/>
</dbReference>
<comment type="caution">
    <text evidence="9">The sequence shown here is derived from an EMBL/GenBank/DDBJ whole genome shotgun (WGS) entry which is preliminary data.</text>
</comment>
<sequence>MSLVYLGCLLLALSCVLAVDRRFRLFVWRAPAHAALVLATGLVFLLAWDAAGIALGIFFRAETAVMTGLVIAPELPVEEPVFLLFLCELTMVLFCGADRLLAARDRGRP</sequence>
<feature type="transmembrane region" description="Helical" evidence="8">
    <location>
        <begin position="28"/>
        <end position="48"/>
    </location>
</feature>
<evidence type="ECO:0000313" key="9">
    <source>
        <dbReference type="EMBL" id="GLJ61817.1"/>
    </source>
</evidence>
<keyword evidence="6 8" id="KW-0472">Membrane</keyword>
<evidence type="ECO:0000313" key="10">
    <source>
        <dbReference type="Proteomes" id="UP001142462"/>
    </source>
</evidence>
<evidence type="ECO:0000256" key="8">
    <source>
        <dbReference type="SAM" id="Phobius"/>
    </source>
</evidence>
<evidence type="ECO:0000256" key="4">
    <source>
        <dbReference type="ARBA" id="ARBA00022746"/>
    </source>
</evidence>
<protein>
    <recommendedName>
        <fullName evidence="11">Lycopene cyclase domain-containing protein</fullName>
    </recommendedName>
</protein>
<dbReference type="Proteomes" id="UP001142462">
    <property type="component" value="Unassembled WGS sequence"/>
</dbReference>
<accession>A0A9W6H3C2</accession>
<comment type="subcellular location">
    <subcellularLocation>
        <location evidence="1">Membrane</location>
        <topology evidence="1">Multi-pass membrane protein</topology>
    </subcellularLocation>
</comment>
<dbReference type="GO" id="GO:0016020">
    <property type="term" value="C:membrane"/>
    <property type="evidence" value="ECO:0007669"/>
    <property type="project" value="UniProtKB-SubCell"/>
</dbReference>
<dbReference type="GO" id="GO:0016117">
    <property type="term" value="P:carotenoid biosynthetic process"/>
    <property type="evidence" value="ECO:0007669"/>
    <property type="project" value="UniProtKB-KW"/>
</dbReference>
<proteinExistence type="predicted"/>
<dbReference type="EMBL" id="BSEJ01000008">
    <property type="protein sequence ID" value="GLJ61817.1"/>
    <property type="molecule type" value="Genomic_DNA"/>
</dbReference>
<reference evidence="9" key="2">
    <citation type="submission" date="2023-01" db="EMBL/GenBank/DDBJ databases">
        <authorList>
            <person name="Sun Q."/>
            <person name="Evtushenko L."/>
        </authorList>
    </citation>
    <scope>NUCLEOTIDE SEQUENCE</scope>
    <source>
        <strain evidence="9">VKM Ac-1020</strain>
    </source>
</reference>
<evidence type="ECO:0000256" key="6">
    <source>
        <dbReference type="ARBA" id="ARBA00023136"/>
    </source>
</evidence>